<dbReference type="OrthoDB" id="7314239at2"/>
<keyword evidence="3" id="KW-1185">Reference proteome</keyword>
<evidence type="ECO:0000259" key="1">
    <source>
        <dbReference type="Pfam" id="PF13403"/>
    </source>
</evidence>
<organism evidence="2 3">
    <name type="scientific">Rhodoblastus acidophilus</name>
    <name type="common">Rhodopseudomonas acidophila</name>
    <dbReference type="NCBI Taxonomy" id="1074"/>
    <lineage>
        <taxon>Bacteria</taxon>
        <taxon>Pseudomonadati</taxon>
        <taxon>Pseudomonadota</taxon>
        <taxon>Alphaproteobacteria</taxon>
        <taxon>Hyphomicrobiales</taxon>
        <taxon>Rhodoblastaceae</taxon>
        <taxon>Rhodoblastus</taxon>
    </lineage>
</organism>
<dbReference type="SUPFAM" id="SSF51294">
    <property type="entry name" value="Hedgehog/intein (Hint) domain"/>
    <property type="match status" value="1"/>
</dbReference>
<dbReference type="InterPro" id="IPR028992">
    <property type="entry name" value="Hedgehog/Intein_dom"/>
</dbReference>
<dbReference type="Proteomes" id="UP000198418">
    <property type="component" value="Unassembled WGS sequence"/>
</dbReference>
<protein>
    <submittedName>
        <fullName evidence="2">Hint domain-containing protein</fullName>
    </submittedName>
</protein>
<proteinExistence type="predicted"/>
<gene>
    <name evidence="2" type="ORF">SAMN06265338_10111</name>
</gene>
<evidence type="ECO:0000313" key="2">
    <source>
        <dbReference type="EMBL" id="SNB50968.1"/>
    </source>
</evidence>
<dbReference type="AlphaFoldDB" id="A0A212PVI9"/>
<dbReference type="RefSeq" id="WP_088518533.1">
    <property type="nucleotide sequence ID" value="NZ_FYDG01000001.1"/>
</dbReference>
<name>A0A212PVI9_RHOAC</name>
<feature type="domain" description="Hedgehog/Intein (Hint)" evidence="1">
    <location>
        <begin position="27"/>
        <end position="147"/>
    </location>
</feature>
<evidence type="ECO:0000313" key="3">
    <source>
        <dbReference type="Proteomes" id="UP000198418"/>
    </source>
</evidence>
<sequence length="319" mass="33395">MSLRLDPSDCLPPQAAAPTDAPFGAQTCFLRGTRIATVRGEVEVEALRVGDLAVTASGLRPVTRIERRGLNGGDPVRILARAFGETPRRDLWLGPGHGVAAEGALIPVAALANGVTLRREASGRAEAYGLELDGPDIVFAEGLPVEAGAARADRALAPGRGAVVEGLKTRLIEAVLAQGHGLTDDADPCLMADGARIEPVRLSQGRLAFITPAPRDDLVLTSRVFTPAHVLPASADDRALGLCVTRLQIDGDEIALDSTELDEGWHAPEGAAGAPERRWTRGAARLRPGARCVIVDLAPGGPYWRAPDAPLDPVVALFG</sequence>
<dbReference type="InterPro" id="IPR036844">
    <property type="entry name" value="Hint_dom_sf"/>
</dbReference>
<dbReference type="Pfam" id="PF13403">
    <property type="entry name" value="Hint_2"/>
    <property type="match status" value="1"/>
</dbReference>
<reference evidence="3" key="1">
    <citation type="submission" date="2017-06" db="EMBL/GenBank/DDBJ databases">
        <authorList>
            <person name="Varghese N."/>
            <person name="Submissions S."/>
        </authorList>
    </citation>
    <scope>NUCLEOTIDE SEQUENCE [LARGE SCALE GENOMIC DNA]</scope>
    <source>
        <strain evidence="3">DSM 137</strain>
    </source>
</reference>
<dbReference type="EMBL" id="FYDG01000001">
    <property type="protein sequence ID" value="SNB50968.1"/>
    <property type="molecule type" value="Genomic_DNA"/>
</dbReference>
<accession>A0A212PVI9</accession>